<dbReference type="InterPro" id="IPR011919">
    <property type="entry name" value="Cell_div_ZipA"/>
</dbReference>
<comment type="caution">
    <text evidence="11">The sequence shown here is derived from an EMBL/GenBank/DDBJ whole genome shotgun (WGS) entry which is preliminary data.</text>
</comment>
<evidence type="ECO:0000256" key="8">
    <source>
        <dbReference type="HAMAP-Rule" id="MF_00509"/>
    </source>
</evidence>
<evidence type="ECO:0000256" key="3">
    <source>
        <dbReference type="ARBA" id="ARBA00022618"/>
    </source>
</evidence>
<dbReference type="RefSeq" id="WP_162157424.1">
    <property type="nucleotide sequence ID" value="NZ_JBHLZN010000005.1"/>
</dbReference>
<dbReference type="Gene3D" id="3.30.1400.10">
    <property type="entry name" value="ZipA, C-terminal FtsZ-binding domain"/>
    <property type="match status" value="1"/>
</dbReference>
<sequence>MREWLIVLGMVAIVLIAIDGLRRFRGQRERNPLRVKIDKNVAHLPETNEEEVYRSELPNGGARVRQADPQTFASALERLKGIKGKPKAKREHKEPSVSAKGLAGLEVHVDPLLDHPAEVAAPVTRVTHASSSTVSPTGSAEASVQPSVEVSSNAGVAHSHIQYKHFQPLEAKSAPTTQPASTEHQRVEIEADSTSKMQLDSTVDAVQPVMPQEQAPLKQEQQQSAAEVDPWDRPITELMEVEEPLLSSEKLRAEEQLAEEKAQQAAQSEVVVEESVIPTGEGARVVPMRNDPLAELKRQARIRVMDAGVYSTPADEYIVISVSANDPRGFNGEQLLQVVFACGMRFGERSVFHRHELGVSKGPVQFSMANMTEPGSFDLDRIEQLQTPGVTFFMSLPGANDLMNAFECMVATAQCVAKNLSGELKDENHSVMRPQTIEHCRQRIREYERRRLATQHRRQHM</sequence>
<dbReference type="EMBL" id="JBHLZN010000005">
    <property type="protein sequence ID" value="MFB9887528.1"/>
    <property type="molecule type" value="Genomic_DNA"/>
</dbReference>
<keyword evidence="12" id="KW-1185">Reference proteome</keyword>
<comment type="subunit">
    <text evidence="8">Interacts with FtsZ via their C-terminal domains.</text>
</comment>
<dbReference type="SMART" id="SM00771">
    <property type="entry name" value="ZipA_C"/>
    <property type="match status" value="1"/>
</dbReference>
<evidence type="ECO:0000256" key="7">
    <source>
        <dbReference type="ARBA" id="ARBA00023306"/>
    </source>
</evidence>
<keyword evidence="4 8" id="KW-0812">Transmembrane</keyword>
<feature type="domain" description="ZipA C-terminal FtsZ-binding" evidence="10">
    <location>
        <begin position="314"/>
        <end position="444"/>
    </location>
</feature>
<dbReference type="Pfam" id="PF04354">
    <property type="entry name" value="ZipA_C"/>
    <property type="match status" value="1"/>
</dbReference>
<evidence type="ECO:0000313" key="12">
    <source>
        <dbReference type="Proteomes" id="UP001589628"/>
    </source>
</evidence>
<keyword evidence="6 8" id="KW-0472">Membrane</keyword>
<dbReference type="PANTHER" id="PTHR38685:SF1">
    <property type="entry name" value="CELL DIVISION PROTEIN ZIPA"/>
    <property type="match status" value="1"/>
</dbReference>
<evidence type="ECO:0000313" key="11">
    <source>
        <dbReference type="EMBL" id="MFB9887528.1"/>
    </source>
</evidence>
<keyword evidence="7 8" id="KW-0131">Cell cycle</keyword>
<evidence type="ECO:0000256" key="6">
    <source>
        <dbReference type="ARBA" id="ARBA00023136"/>
    </source>
</evidence>
<evidence type="ECO:0000256" key="2">
    <source>
        <dbReference type="ARBA" id="ARBA00022519"/>
    </source>
</evidence>
<accession>A0ABV5ZE15</accession>
<comment type="similarity">
    <text evidence="8 9">Belongs to the ZipA family.</text>
</comment>
<dbReference type="SUPFAM" id="SSF64383">
    <property type="entry name" value="Cell-division protein ZipA, C-terminal domain"/>
    <property type="match status" value="1"/>
</dbReference>
<dbReference type="InterPro" id="IPR036765">
    <property type="entry name" value="ZipA_FtsZ-bd_C_sf"/>
</dbReference>
<keyword evidence="1 8" id="KW-1003">Cell membrane</keyword>
<comment type="subcellular location">
    <subcellularLocation>
        <location evidence="8">Cell inner membrane</location>
        <topology evidence="8">Single-pass type I membrane protein</topology>
    </subcellularLocation>
    <text evidence="8">Localizes to the Z ring in an FtsZ-dependent manner.</text>
</comment>
<proteinExistence type="inferred from homology"/>
<dbReference type="PANTHER" id="PTHR38685">
    <property type="entry name" value="CELL DIVISION PROTEIN ZIPA"/>
    <property type="match status" value="1"/>
</dbReference>
<evidence type="ECO:0000256" key="4">
    <source>
        <dbReference type="ARBA" id="ARBA00022692"/>
    </source>
</evidence>
<keyword evidence="5 8" id="KW-1133">Transmembrane helix</keyword>
<protein>
    <recommendedName>
        <fullName evidence="8 9">Cell division protein ZipA</fullName>
    </recommendedName>
</protein>
<reference evidence="11 12" key="1">
    <citation type="submission" date="2024-09" db="EMBL/GenBank/DDBJ databases">
        <authorList>
            <person name="Sun Q."/>
            <person name="Mori K."/>
        </authorList>
    </citation>
    <scope>NUCLEOTIDE SEQUENCE [LARGE SCALE GENOMIC DNA]</scope>
    <source>
        <strain evidence="11 12">ATCC 51285</strain>
    </source>
</reference>
<gene>
    <name evidence="8 11" type="primary">zipA</name>
    <name evidence="11" type="ORF">ACFFLH_13995</name>
</gene>
<keyword evidence="3 8" id="KW-0132">Cell division</keyword>
<keyword evidence="2 8" id="KW-0997">Cell inner membrane</keyword>
<evidence type="ECO:0000259" key="10">
    <source>
        <dbReference type="SMART" id="SM00771"/>
    </source>
</evidence>
<dbReference type="Proteomes" id="UP001589628">
    <property type="component" value="Unassembled WGS sequence"/>
</dbReference>
<dbReference type="NCBIfam" id="TIGR02205">
    <property type="entry name" value="septum_zipA"/>
    <property type="match status" value="1"/>
</dbReference>
<evidence type="ECO:0000256" key="1">
    <source>
        <dbReference type="ARBA" id="ARBA00022475"/>
    </source>
</evidence>
<dbReference type="InterPro" id="IPR007449">
    <property type="entry name" value="ZipA_FtsZ-bd_C"/>
</dbReference>
<evidence type="ECO:0000256" key="9">
    <source>
        <dbReference type="RuleBase" id="RU003612"/>
    </source>
</evidence>
<dbReference type="HAMAP" id="MF_00509">
    <property type="entry name" value="ZipA"/>
    <property type="match status" value="1"/>
</dbReference>
<evidence type="ECO:0000256" key="5">
    <source>
        <dbReference type="ARBA" id="ARBA00022989"/>
    </source>
</evidence>
<name>A0ABV5ZE15_9GAMM</name>
<dbReference type="GO" id="GO:0051301">
    <property type="term" value="P:cell division"/>
    <property type="evidence" value="ECO:0007669"/>
    <property type="project" value="UniProtKB-KW"/>
</dbReference>
<organism evidence="11 12">
    <name type="scientific">Balneatrix alpica</name>
    <dbReference type="NCBI Taxonomy" id="75684"/>
    <lineage>
        <taxon>Bacteria</taxon>
        <taxon>Pseudomonadati</taxon>
        <taxon>Pseudomonadota</taxon>
        <taxon>Gammaproteobacteria</taxon>
        <taxon>Oceanospirillales</taxon>
        <taxon>Balneatrichaceae</taxon>
        <taxon>Balneatrix</taxon>
    </lineage>
</organism>
<comment type="function">
    <text evidence="8 9">Essential cell division protein that stabilizes the FtsZ protofilaments by cross-linking them and that serves as a cytoplasmic membrane anchor for the Z ring. Also required for the recruitment to the septal ring of downstream cell division proteins.</text>
</comment>